<evidence type="ECO:0000313" key="2">
    <source>
        <dbReference type="EMBL" id="MQY18922.1"/>
    </source>
</evidence>
<sequence>MRASDTSADGAHKDSPTPGHRPSIDESRPPHTGCHQHQLPTTSRASPQDLVGSVIHCAAIEKPSSTHDPAALLPDHVEAGRIAPPGINGVTVRAVCEKFCAAMEKSSFTPGTVELPPDRVGPGVLHRLAQCDVRVRVDHEKCCAAMEKSSSTRDAVDLLPDHFGAGRIAGTDRCDGASGSREVLCGNGKVIVHPRCRRPVVGPRRDWVHYLAWHKSV</sequence>
<reference evidence="2 3" key="1">
    <citation type="submission" date="2019-10" db="EMBL/GenBank/DDBJ databases">
        <title>Nocardia macrotermitis sp. nov. and Nocardia aurantia sp. nov., isolated from the gut of fungus growing-termite Macrotermes natalensis.</title>
        <authorList>
            <person name="Benndorf R."/>
            <person name="Schwitalla J."/>
            <person name="Martin K."/>
            <person name="De Beer W."/>
            <person name="Kaster A.-K."/>
            <person name="Vollmers J."/>
            <person name="Poulsen M."/>
            <person name="Beemelmanns C."/>
        </authorList>
    </citation>
    <scope>NUCLEOTIDE SEQUENCE [LARGE SCALE GENOMIC DNA]</scope>
    <source>
        <strain evidence="2 3">RB20</strain>
    </source>
</reference>
<evidence type="ECO:0000256" key="1">
    <source>
        <dbReference type="SAM" id="MobiDB-lite"/>
    </source>
</evidence>
<dbReference type="EMBL" id="WEGK01000003">
    <property type="protein sequence ID" value="MQY18922.1"/>
    <property type="molecule type" value="Genomic_DNA"/>
</dbReference>
<protein>
    <submittedName>
        <fullName evidence="2">Uncharacterized protein</fullName>
    </submittedName>
</protein>
<comment type="caution">
    <text evidence="2">The sequence shown here is derived from an EMBL/GenBank/DDBJ whole genome shotgun (WGS) entry which is preliminary data.</text>
</comment>
<proteinExistence type="predicted"/>
<dbReference type="Proteomes" id="UP000438448">
    <property type="component" value="Unassembled WGS sequence"/>
</dbReference>
<keyword evidence="3" id="KW-1185">Reference proteome</keyword>
<organism evidence="2 3">
    <name type="scientific">Nocardia macrotermitis</name>
    <dbReference type="NCBI Taxonomy" id="2585198"/>
    <lineage>
        <taxon>Bacteria</taxon>
        <taxon>Bacillati</taxon>
        <taxon>Actinomycetota</taxon>
        <taxon>Actinomycetes</taxon>
        <taxon>Mycobacteriales</taxon>
        <taxon>Nocardiaceae</taxon>
        <taxon>Nocardia</taxon>
    </lineage>
</organism>
<name>A0A7K0D122_9NOCA</name>
<evidence type="ECO:0000313" key="3">
    <source>
        <dbReference type="Proteomes" id="UP000438448"/>
    </source>
</evidence>
<gene>
    <name evidence="2" type="ORF">NRB20_20060</name>
</gene>
<accession>A0A7K0D122</accession>
<feature type="region of interest" description="Disordered" evidence="1">
    <location>
        <begin position="1"/>
        <end position="46"/>
    </location>
</feature>
<dbReference type="AlphaFoldDB" id="A0A7K0D122"/>